<accession>A0ABW7TH69</accession>
<protein>
    <recommendedName>
        <fullName evidence="3">Lipoprotein</fullName>
    </recommendedName>
</protein>
<dbReference type="RefSeq" id="WP_397615002.1">
    <property type="nucleotide sequence ID" value="NZ_JBIRRB010000022.1"/>
</dbReference>
<name>A0ABW7TH69_9ACTN</name>
<proteinExistence type="predicted"/>
<comment type="caution">
    <text evidence="1">The sequence shown here is derived from an EMBL/GenBank/DDBJ whole genome shotgun (WGS) entry which is preliminary data.</text>
</comment>
<dbReference type="Proteomes" id="UP001611162">
    <property type="component" value="Unassembled WGS sequence"/>
</dbReference>
<keyword evidence="2" id="KW-1185">Reference proteome</keyword>
<gene>
    <name evidence="1" type="ORF">ACH4TF_34145</name>
</gene>
<dbReference type="EMBL" id="JBIRRB010000022">
    <property type="protein sequence ID" value="MFI0915427.1"/>
    <property type="molecule type" value="Genomic_DNA"/>
</dbReference>
<evidence type="ECO:0000313" key="1">
    <source>
        <dbReference type="EMBL" id="MFI0915427.1"/>
    </source>
</evidence>
<evidence type="ECO:0008006" key="3">
    <source>
        <dbReference type="Google" id="ProtNLM"/>
    </source>
</evidence>
<sequence>MESRDGGEKSHAATALTYAGGLAKACHLTEDRVSCRQYNRGQQLTMRKDGTGNAVAHS</sequence>
<evidence type="ECO:0000313" key="2">
    <source>
        <dbReference type="Proteomes" id="UP001611162"/>
    </source>
</evidence>
<reference evidence="1 2" key="1">
    <citation type="submission" date="2024-10" db="EMBL/GenBank/DDBJ databases">
        <title>The Natural Products Discovery Center: Release of the First 8490 Sequenced Strains for Exploring Actinobacteria Biosynthetic Diversity.</title>
        <authorList>
            <person name="Kalkreuter E."/>
            <person name="Kautsar S.A."/>
            <person name="Yang D."/>
            <person name="Bader C.D."/>
            <person name="Teijaro C.N."/>
            <person name="Fluegel L."/>
            <person name="Davis C.M."/>
            <person name="Simpson J.R."/>
            <person name="Lauterbach L."/>
            <person name="Steele A.D."/>
            <person name="Gui C."/>
            <person name="Meng S."/>
            <person name="Li G."/>
            <person name="Viehrig K."/>
            <person name="Ye F."/>
            <person name="Su P."/>
            <person name="Kiefer A.F."/>
            <person name="Nichols A."/>
            <person name="Cepeda A.J."/>
            <person name="Yan W."/>
            <person name="Fan B."/>
            <person name="Jiang Y."/>
            <person name="Adhikari A."/>
            <person name="Zheng C.-J."/>
            <person name="Schuster L."/>
            <person name="Cowan T.M."/>
            <person name="Smanski M.J."/>
            <person name="Chevrette M.G."/>
            <person name="De Carvalho L.P.S."/>
            <person name="Shen B."/>
        </authorList>
    </citation>
    <scope>NUCLEOTIDE SEQUENCE [LARGE SCALE GENOMIC DNA]</scope>
    <source>
        <strain evidence="1 2">NPDC020979</strain>
    </source>
</reference>
<organism evidence="1 2">
    <name type="scientific">Streptomyces abikoensis</name>
    <dbReference type="NCBI Taxonomy" id="97398"/>
    <lineage>
        <taxon>Bacteria</taxon>
        <taxon>Bacillati</taxon>
        <taxon>Actinomycetota</taxon>
        <taxon>Actinomycetes</taxon>
        <taxon>Kitasatosporales</taxon>
        <taxon>Streptomycetaceae</taxon>
        <taxon>Streptomyces</taxon>
    </lineage>
</organism>